<dbReference type="RefSeq" id="WP_170303710.1">
    <property type="nucleotide sequence ID" value="NZ_BKAJ01000179.1"/>
</dbReference>
<evidence type="ECO:0000313" key="1">
    <source>
        <dbReference type="EMBL" id="GEP60745.1"/>
    </source>
</evidence>
<sequence length="74" mass="8465">MYIRRVFTVFLDVQSEASPITTTATSDWTLDWRWFCEPMDVALPSERPLIDWPAWARPLQLRPSTGRGDGQPAG</sequence>
<dbReference type="EMBL" id="BKAJ01000179">
    <property type="protein sequence ID" value="GEP60745.1"/>
    <property type="molecule type" value="Genomic_DNA"/>
</dbReference>
<comment type="caution">
    <text evidence="1">The sequence shown here is derived from an EMBL/GenBank/DDBJ whole genome shotgun (WGS) entry which is preliminary data.</text>
</comment>
<evidence type="ECO:0000313" key="2">
    <source>
        <dbReference type="Proteomes" id="UP000321058"/>
    </source>
</evidence>
<proteinExistence type="predicted"/>
<reference evidence="1 2" key="1">
    <citation type="submission" date="2019-07" db="EMBL/GenBank/DDBJ databases">
        <title>Whole genome shotgun sequence of Reyranella soli NBRC 108950.</title>
        <authorList>
            <person name="Hosoyama A."/>
            <person name="Uohara A."/>
            <person name="Ohji S."/>
            <person name="Ichikawa N."/>
        </authorList>
    </citation>
    <scope>NUCLEOTIDE SEQUENCE [LARGE SCALE GENOMIC DNA]</scope>
    <source>
        <strain evidence="1 2">NBRC 108950</strain>
    </source>
</reference>
<accession>A0A512NP61</accession>
<dbReference type="AlphaFoldDB" id="A0A512NP61"/>
<gene>
    <name evidence="1" type="ORF">RSO01_79110</name>
</gene>
<keyword evidence="2" id="KW-1185">Reference proteome</keyword>
<name>A0A512NP61_9HYPH</name>
<dbReference type="Proteomes" id="UP000321058">
    <property type="component" value="Unassembled WGS sequence"/>
</dbReference>
<protein>
    <submittedName>
        <fullName evidence="1">Uncharacterized protein</fullName>
    </submittedName>
</protein>
<organism evidence="1 2">
    <name type="scientific">Reyranella soli</name>
    <dbReference type="NCBI Taxonomy" id="1230389"/>
    <lineage>
        <taxon>Bacteria</taxon>
        <taxon>Pseudomonadati</taxon>
        <taxon>Pseudomonadota</taxon>
        <taxon>Alphaproteobacteria</taxon>
        <taxon>Hyphomicrobiales</taxon>
        <taxon>Reyranellaceae</taxon>
        <taxon>Reyranella</taxon>
    </lineage>
</organism>